<dbReference type="InterPro" id="IPR046366">
    <property type="entry name" value="MPAB"/>
</dbReference>
<keyword evidence="1" id="KW-0812">Transmembrane</keyword>
<dbReference type="PhylomeDB" id="Q96TY7"/>
<sequence length="394" mass="45742">MPSLPLPTSLVWSWTTILTVLTPSYLLLIRYLRFQRLHSYRTRFPHYFSPDGSPTNLDKMTLQDAHRIHMDLSQREFPYLYRRSLFFALFKTYSIPSISSLLLATGQLSATKSASKRATDTEVLIGEIIINPPWEKRGLEALARMNWLHGRWQKAGRIKNGDMLYTLSMFALEPARWIGRWEWRKVSVVERCALGVVWREVGELMGIGMEDLDRFGRRKKKEGEEGEEGESGLEWMEKMKRWSDCFPEPPQWQEKTLTWILLFRRWLLLHLSPPRPEWMVLHKIDKDVDPATGKYHYNVYELDPWYVKPTFWKRWGPSALLSRLAGAPVPGDGDSRFQPEGYHIHEVGPEKLRGQGKEEIEEMVKDLERRRLEVLAKGGCIGGTGGGRCPMGLA</sequence>
<dbReference type="OMA" id="IARTRWI"/>
<name>Q96TY7_NEUCS</name>
<feature type="transmembrane region" description="Helical" evidence="1">
    <location>
        <begin position="12"/>
        <end position="32"/>
    </location>
</feature>
<gene>
    <name evidence="2" type="primary">B9I2.020</name>
</gene>
<reference evidence="2" key="2">
    <citation type="submission" date="2001-11" db="EMBL/GenBank/DDBJ databases">
        <authorList>
            <person name="German Neurospora genome project"/>
        </authorList>
    </citation>
    <scope>NUCLEOTIDE SEQUENCE</scope>
</reference>
<keyword evidence="1" id="KW-0472">Membrane</keyword>
<evidence type="ECO:0000256" key="1">
    <source>
        <dbReference type="SAM" id="Phobius"/>
    </source>
</evidence>
<accession>Q96TY7</accession>
<dbReference type="AlphaFoldDB" id="Q96TY7"/>
<organism evidence="2">
    <name type="scientific">Neurospora crassa</name>
    <dbReference type="NCBI Taxonomy" id="5141"/>
    <lineage>
        <taxon>Eukaryota</taxon>
        <taxon>Fungi</taxon>
        <taxon>Dikarya</taxon>
        <taxon>Ascomycota</taxon>
        <taxon>Pezizomycotina</taxon>
        <taxon>Sordariomycetes</taxon>
        <taxon>Sordariomycetidae</taxon>
        <taxon>Sordariales</taxon>
        <taxon>Sordariaceae</taxon>
        <taxon>Neurospora</taxon>
    </lineage>
</organism>
<dbReference type="VEuPathDB" id="FungiDB:NCU05384"/>
<dbReference type="HOGENOM" id="CLU_039076_0_0_1"/>
<proteinExistence type="predicted"/>
<dbReference type="PANTHER" id="PTHR36124:SF1">
    <property type="entry name" value="ER-BOUND OXYGENASE MPAB_MPAB'_RUBBER OXYGENASE CATALYTIC DOMAIN-CONTAINING PROTEIN"/>
    <property type="match status" value="1"/>
</dbReference>
<protein>
    <submittedName>
        <fullName evidence="2">Uncharacterized protein B9I2.020</fullName>
    </submittedName>
</protein>
<reference evidence="2" key="1">
    <citation type="submission" date="2000-12" db="EMBL/GenBank/DDBJ databases">
        <authorList>
            <person name="Schulte U."/>
            <person name="Aign V."/>
            <person name="Hoheisel J."/>
            <person name="Brandt P."/>
            <person name="Fartmann B."/>
            <person name="Holland R."/>
            <person name="Nyakatura G."/>
            <person name="Mewes H.W."/>
            <person name="Mannhaupt G."/>
        </authorList>
    </citation>
    <scope>NUCLEOTIDE SEQUENCE</scope>
</reference>
<dbReference type="GO" id="GO:0016491">
    <property type="term" value="F:oxidoreductase activity"/>
    <property type="evidence" value="ECO:0007669"/>
    <property type="project" value="InterPro"/>
</dbReference>
<dbReference type="PANTHER" id="PTHR36124">
    <property type="match status" value="1"/>
</dbReference>
<feature type="transmembrane region" description="Helical" evidence="1">
    <location>
        <begin position="85"/>
        <end position="104"/>
    </location>
</feature>
<evidence type="ECO:0000313" key="2">
    <source>
        <dbReference type="EMBL" id="CAD11358.1"/>
    </source>
</evidence>
<dbReference type="EMBL" id="AL451019">
    <property type="protein sequence ID" value="CAD11358.1"/>
    <property type="molecule type" value="Genomic_DNA"/>
</dbReference>
<keyword evidence="1" id="KW-1133">Transmembrane helix</keyword>